<name>A0A382MAI4_9ZZZZ</name>
<evidence type="ECO:0000313" key="1">
    <source>
        <dbReference type="EMBL" id="SVC44261.1"/>
    </source>
</evidence>
<feature type="non-terminal residue" evidence="1">
    <location>
        <position position="1"/>
    </location>
</feature>
<evidence type="ECO:0008006" key="2">
    <source>
        <dbReference type="Google" id="ProtNLM"/>
    </source>
</evidence>
<proteinExistence type="predicted"/>
<dbReference type="EMBL" id="UINC01091470">
    <property type="protein sequence ID" value="SVC44261.1"/>
    <property type="molecule type" value="Genomic_DNA"/>
</dbReference>
<sequence length="55" mass="5705">EGTLTRLMGDAILAFFGAPIALEDDPHRAVLAGLDIIQSIEPYRDAGVPASDPGA</sequence>
<dbReference type="SUPFAM" id="SSF55073">
    <property type="entry name" value="Nucleotide cyclase"/>
    <property type="match status" value="1"/>
</dbReference>
<accession>A0A382MAI4</accession>
<organism evidence="1">
    <name type="scientific">marine metagenome</name>
    <dbReference type="NCBI Taxonomy" id="408172"/>
    <lineage>
        <taxon>unclassified sequences</taxon>
        <taxon>metagenomes</taxon>
        <taxon>ecological metagenomes</taxon>
    </lineage>
</organism>
<dbReference type="Gene3D" id="3.30.70.1230">
    <property type="entry name" value="Nucleotide cyclase"/>
    <property type="match status" value="1"/>
</dbReference>
<protein>
    <recommendedName>
        <fullName evidence="2">Guanylate cyclase domain-containing protein</fullName>
    </recommendedName>
</protein>
<gene>
    <name evidence="1" type="ORF">METZ01_LOCUS297115</name>
</gene>
<reference evidence="1" key="1">
    <citation type="submission" date="2018-05" db="EMBL/GenBank/DDBJ databases">
        <authorList>
            <person name="Lanie J.A."/>
            <person name="Ng W.-L."/>
            <person name="Kazmierczak K.M."/>
            <person name="Andrzejewski T.M."/>
            <person name="Davidsen T.M."/>
            <person name="Wayne K.J."/>
            <person name="Tettelin H."/>
            <person name="Glass J.I."/>
            <person name="Rusch D."/>
            <person name="Podicherti R."/>
            <person name="Tsui H.-C.T."/>
            <person name="Winkler M.E."/>
        </authorList>
    </citation>
    <scope>NUCLEOTIDE SEQUENCE</scope>
</reference>
<dbReference type="AlphaFoldDB" id="A0A382MAI4"/>
<dbReference type="InterPro" id="IPR029787">
    <property type="entry name" value="Nucleotide_cyclase"/>
</dbReference>